<organism evidence="1 2">
    <name type="scientific">Blastocystis sp. subtype 1 (strain ATCC 50177 / NandII)</name>
    <dbReference type="NCBI Taxonomy" id="478820"/>
    <lineage>
        <taxon>Eukaryota</taxon>
        <taxon>Sar</taxon>
        <taxon>Stramenopiles</taxon>
        <taxon>Bigyra</taxon>
        <taxon>Opalozoa</taxon>
        <taxon>Opalinata</taxon>
        <taxon>Blastocystidae</taxon>
        <taxon>Blastocystis</taxon>
    </lineage>
</organism>
<sequence length="338" mass="38467">MEEDLFQGDLQDYLENGNLYERCYFQWSLVQCLVFEKHLLLEMHFPEGMSSDGCGSTEYSRQITKVLERAVNAVIKGSLIKSLCFTQDTTVEDVKTVVDQISHGKCSILVAYNLDLAQQSIQSFFFDNILLVPHDRLFCCIVAVRYTVLQYPCAERKMALSFPVALDPIYLNAFHITVPLMITDRSKFFIWNLLGLVENQAKLTEDLHNGLSCEKIEEELKRNMYYRLSVDELKEIKLNASRVFISLEMKQRIADIVVATRQHDSVAAFSPKNSLSYLIHTVCLSALLDGKTFVLPRHIDTLVPVIASQLRLLCAEDTKTETRSDVVKSVLSSFTAVI</sequence>
<keyword evidence="2" id="KW-1185">Reference proteome</keyword>
<comment type="caution">
    <text evidence="1">The sequence shown here is derived from an EMBL/GenBank/DDBJ whole genome shotgun (WGS) entry which is preliminary data.</text>
</comment>
<dbReference type="Gene3D" id="1.10.8.80">
    <property type="entry name" value="Magnesium chelatase subunit I, C-Terminal domain"/>
    <property type="match status" value="1"/>
</dbReference>
<dbReference type="EMBL" id="LXWW01000052">
    <property type="protein sequence ID" value="OAO16976.1"/>
    <property type="molecule type" value="Genomic_DNA"/>
</dbReference>
<accession>A0A196SL04</accession>
<dbReference type="Proteomes" id="UP000078348">
    <property type="component" value="Unassembled WGS sequence"/>
</dbReference>
<evidence type="ECO:0000313" key="1">
    <source>
        <dbReference type="EMBL" id="OAO16976.1"/>
    </source>
</evidence>
<dbReference type="AlphaFoldDB" id="A0A196SL04"/>
<protein>
    <submittedName>
        <fullName evidence="1">Uncharacterized protein</fullName>
    </submittedName>
</protein>
<dbReference type="OrthoDB" id="196323at2759"/>
<gene>
    <name evidence="1" type="ORF">AV274_1286</name>
</gene>
<name>A0A196SL04_BLAHN</name>
<proteinExistence type="predicted"/>
<evidence type="ECO:0000313" key="2">
    <source>
        <dbReference type="Proteomes" id="UP000078348"/>
    </source>
</evidence>
<reference evidence="1 2" key="1">
    <citation type="submission" date="2016-05" db="EMBL/GenBank/DDBJ databases">
        <title>Nuclear genome of Blastocystis sp. subtype 1 NandII.</title>
        <authorList>
            <person name="Gentekaki E."/>
            <person name="Curtis B."/>
            <person name="Stairs C."/>
            <person name="Eme L."/>
            <person name="Herman E."/>
            <person name="Klimes V."/>
            <person name="Arias M.C."/>
            <person name="Elias M."/>
            <person name="Hilliou F."/>
            <person name="Klute M."/>
            <person name="Malik S.-B."/>
            <person name="Pightling A."/>
            <person name="Rachubinski R."/>
            <person name="Salas D."/>
            <person name="Schlacht A."/>
            <person name="Suga H."/>
            <person name="Archibald J."/>
            <person name="Ball S.G."/>
            <person name="Clark G."/>
            <person name="Dacks J."/>
            <person name="Van Der Giezen M."/>
            <person name="Tsaousis A."/>
            <person name="Roger A."/>
        </authorList>
    </citation>
    <scope>NUCLEOTIDE SEQUENCE [LARGE SCALE GENOMIC DNA]</scope>
    <source>
        <strain evidence="2">ATCC 50177 / NandII</strain>
    </source>
</reference>